<dbReference type="EMBL" id="KY774314">
    <property type="protein sequence ID" value="ART31222.1"/>
    <property type="molecule type" value="Genomic_DNA"/>
</dbReference>
<reference evidence="1" key="1">
    <citation type="submission" date="2017-03" db="EMBL/GenBank/DDBJ databases">
        <title>The mitochondrial genome of the carnivorous plant Utricularia reniformis (Lentibulariaceae): structure, comparative analysis and evolutionary landmarks.</title>
        <authorList>
            <person name="Silva S.R."/>
            <person name="Alvarenga D.O."/>
            <person name="Michael T.P."/>
            <person name="Miranda V.F.O."/>
            <person name="Varani A.M."/>
        </authorList>
    </citation>
    <scope>NUCLEOTIDE SEQUENCE</scope>
</reference>
<accession>A0A1Y0B198</accession>
<keyword evidence="1" id="KW-0496">Mitochondrion</keyword>
<sequence>MILGPPFRSYTHEHFVMNLSYLNASSIKCLRVFIPFAEAVRTSPFNYISNLSLFLRMELTLVGQRNSTLALAVRRRFFSSSSPTTEELKFLSTFLELGMISHALFRKLRQIHQAVRLHLKKMESNT</sequence>
<gene>
    <name evidence="1" type="ORF">AEK19_MT0998</name>
</gene>
<evidence type="ECO:0000313" key="1">
    <source>
        <dbReference type="EMBL" id="ART31222.1"/>
    </source>
</evidence>
<organism evidence="1">
    <name type="scientific">Utricularia reniformis</name>
    <dbReference type="NCBI Taxonomy" id="192314"/>
    <lineage>
        <taxon>Eukaryota</taxon>
        <taxon>Viridiplantae</taxon>
        <taxon>Streptophyta</taxon>
        <taxon>Embryophyta</taxon>
        <taxon>Tracheophyta</taxon>
        <taxon>Spermatophyta</taxon>
        <taxon>Magnoliopsida</taxon>
        <taxon>eudicotyledons</taxon>
        <taxon>Gunneridae</taxon>
        <taxon>Pentapetalae</taxon>
        <taxon>asterids</taxon>
        <taxon>lamiids</taxon>
        <taxon>Lamiales</taxon>
        <taxon>Lentibulariaceae</taxon>
        <taxon>Utricularia</taxon>
    </lineage>
</organism>
<name>A0A1Y0B198_9LAMI</name>
<protein>
    <submittedName>
        <fullName evidence="1">Uncharacterized protein</fullName>
    </submittedName>
</protein>
<proteinExistence type="predicted"/>
<geneLocation type="mitochondrion" evidence="1"/>
<dbReference type="AlphaFoldDB" id="A0A1Y0B198"/>